<evidence type="ECO:0000313" key="1">
    <source>
        <dbReference type="EMBL" id="MBY87021.1"/>
    </source>
</evidence>
<reference evidence="1" key="1">
    <citation type="submission" date="2018-04" db="EMBL/GenBank/DDBJ databases">
        <title>Transcriptome assembly of Sipha flava.</title>
        <authorList>
            <person name="Scully E.D."/>
            <person name="Geib S.M."/>
            <person name="Palmer N.A."/>
            <person name="Koch K."/>
            <person name="Bradshaw J."/>
            <person name="Heng-Moss T."/>
            <person name="Sarath G."/>
        </authorList>
    </citation>
    <scope>NUCLEOTIDE SEQUENCE</scope>
</reference>
<accession>A0A2S2RAF6</accession>
<sequence>MIHLNVKSTICNENNFFFPLCNKVDTILFYFSCVHTVYPGGVCHASGELLMSRRRKTGASRKPTDLVIAYENVIAPDDGKSVTTPRRIRSSAYFSRSYTDMSRYDDRTVNGCNRCVRP</sequence>
<dbReference type="EMBL" id="GGMS01017818">
    <property type="protein sequence ID" value="MBY87021.1"/>
    <property type="molecule type" value="Transcribed_RNA"/>
</dbReference>
<protein>
    <submittedName>
        <fullName evidence="1">Uncharacterized protein</fullName>
    </submittedName>
</protein>
<proteinExistence type="predicted"/>
<dbReference type="AlphaFoldDB" id="A0A2S2RAF6"/>
<name>A0A2S2RAF6_9HEMI</name>
<organism evidence="1">
    <name type="scientific">Sipha flava</name>
    <name type="common">yellow sugarcane aphid</name>
    <dbReference type="NCBI Taxonomy" id="143950"/>
    <lineage>
        <taxon>Eukaryota</taxon>
        <taxon>Metazoa</taxon>
        <taxon>Ecdysozoa</taxon>
        <taxon>Arthropoda</taxon>
        <taxon>Hexapoda</taxon>
        <taxon>Insecta</taxon>
        <taxon>Pterygota</taxon>
        <taxon>Neoptera</taxon>
        <taxon>Paraneoptera</taxon>
        <taxon>Hemiptera</taxon>
        <taxon>Sternorrhyncha</taxon>
        <taxon>Aphidomorpha</taxon>
        <taxon>Aphidoidea</taxon>
        <taxon>Aphididae</taxon>
        <taxon>Sipha</taxon>
    </lineage>
</organism>
<gene>
    <name evidence="1" type="ORF">g.123302</name>
</gene>